<proteinExistence type="predicted"/>
<gene>
    <name evidence="1" type="ORF">THIOM_001517</name>
</gene>
<accession>A0A176S456</accession>
<name>A0A176S456_9GAMM</name>
<dbReference type="EMBL" id="LUTY01000805">
    <property type="protein sequence ID" value="OAD22669.1"/>
    <property type="molecule type" value="Genomic_DNA"/>
</dbReference>
<evidence type="ECO:0000313" key="2">
    <source>
        <dbReference type="Proteomes" id="UP000076962"/>
    </source>
</evidence>
<dbReference type="Proteomes" id="UP000076962">
    <property type="component" value="Unassembled WGS sequence"/>
</dbReference>
<evidence type="ECO:0000313" key="1">
    <source>
        <dbReference type="EMBL" id="OAD22669.1"/>
    </source>
</evidence>
<reference evidence="1 2" key="1">
    <citation type="submission" date="2016-05" db="EMBL/GenBank/DDBJ databases">
        <title>Single-cell genome of chain-forming Candidatus Thiomargarita nelsonii and comparison to other large sulfur-oxidizing bacteria.</title>
        <authorList>
            <person name="Winkel M."/>
            <person name="Salman V."/>
            <person name="Woyke T."/>
            <person name="Schulz-Vogt H."/>
            <person name="Richter M."/>
            <person name="Flood B."/>
            <person name="Bailey J."/>
            <person name="Amann R."/>
            <person name="Mussmann M."/>
        </authorList>
    </citation>
    <scope>NUCLEOTIDE SEQUENCE [LARGE SCALE GENOMIC DNA]</scope>
    <source>
        <strain evidence="1 2">THI036</strain>
    </source>
</reference>
<dbReference type="AlphaFoldDB" id="A0A176S456"/>
<comment type="caution">
    <text evidence="1">The sequence shown here is derived from an EMBL/GenBank/DDBJ whole genome shotgun (WGS) entry which is preliminary data.</text>
</comment>
<keyword evidence="2" id="KW-1185">Reference proteome</keyword>
<sequence>MFLNQSSKNCHKKILFAFRNRIFKLQTLPEQVETLELKTLQNTAPSTPTEVYLPKPLHFSETESHKNNIHQSPNSQAKLIAVGSRDSPDSLTLTIFRAG</sequence>
<protein>
    <submittedName>
        <fullName evidence="1">Uncharacterized protein</fullName>
    </submittedName>
</protein>
<organism evidence="1 2">
    <name type="scientific">Candidatus Thiomargarita nelsonii</name>
    <dbReference type="NCBI Taxonomy" id="1003181"/>
    <lineage>
        <taxon>Bacteria</taxon>
        <taxon>Pseudomonadati</taxon>
        <taxon>Pseudomonadota</taxon>
        <taxon>Gammaproteobacteria</taxon>
        <taxon>Thiotrichales</taxon>
        <taxon>Thiotrichaceae</taxon>
        <taxon>Thiomargarita</taxon>
    </lineage>
</organism>